<dbReference type="EMBL" id="JXTB01000552">
    <property type="protein sequence ID" value="PON36836.1"/>
    <property type="molecule type" value="Genomic_DNA"/>
</dbReference>
<protein>
    <submittedName>
        <fullName evidence="1">Uncharacterized protein</fullName>
    </submittedName>
</protein>
<comment type="caution">
    <text evidence="1">The sequence shown here is derived from an EMBL/GenBank/DDBJ whole genome shotgun (WGS) entry which is preliminary data.</text>
</comment>
<organism evidence="1 2">
    <name type="scientific">Parasponia andersonii</name>
    <name type="common">Sponia andersonii</name>
    <dbReference type="NCBI Taxonomy" id="3476"/>
    <lineage>
        <taxon>Eukaryota</taxon>
        <taxon>Viridiplantae</taxon>
        <taxon>Streptophyta</taxon>
        <taxon>Embryophyta</taxon>
        <taxon>Tracheophyta</taxon>
        <taxon>Spermatophyta</taxon>
        <taxon>Magnoliopsida</taxon>
        <taxon>eudicotyledons</taxon>
        <taxon>Gunneridae</taxon>
        <taxon>Pentapetalae</taxon>
        <taxon>rosids</taxon>
        <taxon>fabids</taxon>
        <taxon>Rosales</taxon>
        <taxon>Cannabaceae</taxon>
        <taxon>Parasponia</taxon>
    </lineage>
</organism>
<name>A0A2P5AJW5_PARAD</name>
<reference evidence="2" key="1">
    <citation type="submission" date="2016-06" db="EMBL/GenBank/DDBJ databases">
        <title>Parallel loss of symbiosis genes in relatives of nitrogen-fixing non-legume Parasponia.</title>
        <authorList>
            <person name="Van Velzen R."/>
            <person name="Holmer R."/>
            <person name="Bu F."/>
            <person name="Rutten L."/>
            <person name="Van Zeijl A."/>
            <person name="Liu W."/>
            <person name="Santuari L."/>
            <person name="Cao Q."/>
            <person name="Sharma T."/>
            <person name="Shen D."/>
            <person name="Roswanjaya Y."/>
            <person name="Wardhani T."/>
            <person name="Kalhor M.S."/>
            <person name="Jansen J."/>
            <person name="Van den Hoogen J."/>
            <person name="Gungor B."/>
            <person name="Hartog M."/>
            <person name="Hontelez J."/>
            <person name="Verver J."/>
            <person name="Yang W.-C."/>
            <person name="Schijlen E."/>
            <person name="Repin R."/>
            <person name="Schilthuizen M."/>
            <person name="Schranz E."/>
            <person name="Heidstra R."/>
            <person name="Miyata K."/>
            <person name="Fedorova E."/>
            <person name="Kohlen W."/>
            <person name="Bisseling T."/>
            <person name="Smit S."/>
            <person name="Geurts R."/>
        </authorList>
    </citation>
    <scope>NUCLEOTIDE SEQUENCE [LARGE SCALE GENOMIC DNA]</scope>
    <source>
        <strain evidence="2">cv. WU1-14</strain>
    </source>
</reference>
<evidence type="ECO:0000313" key="2">
    <source>
        <dbReference type="Proteomes" id="UP000237105"/>
    </source>
</evidence>
<dbReference type="OrthoDB" id="10439010at2759"/>
<dbReference type="AlphaFoldDB" id="A0A2P5AJW5"/>
<evidence type="ECO:0000313" key="1">
    <source>
        <dbReference type="EMBL" id="PON36836.1"/>
    </source>
</evidence>
<proteinExistence type="predicted"/>
<dbReference type="Proteomes" id="UP000237105">
    <property type="component" value="Unassembled WGS sequence"/>
</dbReference>
<gene>
    <name evidence="1" type="ORF">PanWU01x14_325280</name>
</gene>
<keyword evidence="2" id="KW-1185">Reference proteome</keyword>
<accession>A0A2P5AJW5</accession>
<sequence>MDLDEILQYLCESLNVDEEDGPTIRLEKSLYEDAYRTMECAKFLRKLIGVLEEVEVRDAGIRVRVQIDVNVPLCRGLRVSLEEVMKEVSLIL</sequence>